<dbReference type="Pfam" id="PF07228">
    <property type="entry name" value="SpoIIE"/>
    <property type="match status" value="1"/>
</dbReference>
<sequence>MPGVAVVPDLQPYHAPMHRLEITNQSDLTVLTALLRDVSAVGDPVSLLHRFGQHFWKIRPVDFLVSASCRGLGPGEYKITRALPTGRIIEAKERPNPWRDWDTIPAHTGGFLGEVFAQPMPQVLHKLEVRNDPALGDLIAEMGSCMASPIYDHGEALNWNLYFHRDPEFYTADHLADHFLTVNLVGTATRNLIAVNRADELNAKLTAQLEAVARVQQALLPREIPKIPGLKIATSYLTSDEAGGDYYDFFQLPEGRWGVLIADVAGHGAAAATVMAMLHAILHGYEGPEFSPDAVLRYANSRLSASRIDSTFVTAFFGVYTPTTGRFEYARAGHNPPRLKTGETGRVRALDDAAGLPLGITDDYDIQLGSIELGLHDTLVLYTDGITEAFDAKREQFGLDRFDAALVGCSGEPECVVDAVHKAVHAHTKSLGRDDDQTIVAIRRVGHG</sequence>
<protein>
    <submittedName>
        <fullName evidence="3">Serine phosphatase RsbU, regulator of sigma subunit</fullName>
    </submittedName>
</protein>
<dbReference type="SUPFAM" id="SSF81606">
    <property type="entry name" value="PP2C-like"/>
    <property type="match status" value="1"/>
</dbReference>
<dbReference type="EMBL" id="UOGK01000143">
    <property type="protein sequence ID" value="VAX38600.1"/>
    <property type="molecule type" value="Genomic_DNA"/>
</dbReference>
<gene>
    <name evidence="3" type="ORF">MNBD_PLANCTO03-372</name>
</gene>
<evidence type="ECO:0000313" key="3">
    <source>
        <dbReference type="EMBL" id="VAX38600.1"/>
    </source>
</evidence>
<keyword evidence="1" id="KW-0378">Hydrolase</keyword>
<evidence type="ECO:0000259" key="2">
    <source>
        <dbReference type="SMART" id="SM00331"/>
    </source>
</evidence>
<dbReference type="AlphaFoldDB" id="A0A3B1DTY8"/>
<evidence type="ECO:0000256" key="1">
    <source>
        <dbReference type="ARBA" id="ARBA00022801"/>
    </source>
</evidence>
<dbReference type="Gene3D" id="3.60.40.10">
    <property type="entry name" value="PPM-type phosphatase domain"/>
    <property type="match status" value="1"/>
</dbReference>
<dbReference type="InterPro" id="IPR052016">
    <property type="entry name" value="Bact_Sigma-Reg"/>
</dbReference>
<dbReference type="InterPro" id="IPR036457">
    <property type="entry name" value="PPM-type-like_dom_sf"/>
</dbReference>
<dbReference type="InterPro" id="IPR001932">
    <property type="entry name" value="PPM-type_phosphatase-like_dom"/>
</dbReference>
<dbReference type="GO" id="GO:0016791">
    <property type="term" value="F:phosphatase activity"/>
    <property type="evidence" value="ECO:0007669"/>
    <property type="project" value="TreeGrafter"/>
</dbReference>
<organism evidence="3">
    <name type="scientific">hydrothermal vent metagenome</name>
    <dbReference type="NCBI Taxonomy" id="652676"/>
    <lineage>
        <taxon>unclassified sequences</taxon>
        <taxon>metagenomes</taxon>
        <taxon>ecological metagenomes</taxon>
    </lineage>
</organism>
<dbReference type="SMART" id="SM00331">
    <property type="entry name" value="PP2C_SIG"/>
    <property type="match status" value="1"/>
</dbReference>
<proteinExistence type="predicted"/>
<dbReference type="PANTHER" id="PTHR43156:SF2">
    <property type="entry name" value="STAGE II SPORULATION PROTEIN E"/>
    <property type="match status" value="1"/>
</dbReference>
<name>A0A3B1DTY8_9ZZZZ</name>
<accession>A0A3B1DTY8</accession>
<reference evidence="3" key="1">
    <citation type="submission" date="2018-06" db="EMBL/GenBank/DDBJ databases">
        <authorList>
            <person name="Zhirakovskaya E."/>
        </authorList>
    </citation>
    <scope>NUCLEOTIDE SEQUENCE</scope>
</reference>
<feature type="domain" description="PPM-type phosphatase" evidence="2">
    <location>
        <begin position="227"/>
        <end position="444"/>
    </location>
</feature>
<dbReference type="PANTHER" id="PTHR43156">
    <property type="entry name" value="STAGE II SPORULATION PROTEIN E-RELATED"/>
    <property type="match status" value="1"/>
</dbReference>